<dbReference type="GO" id="GO:0043015">
    <property type="term" value="F:gamma-tubulin binding"/>
    <property type="evidence" value="ECO:0007669"/>
    <property type="project" value="InterPro"/>
</dbReference>
<reference evidence="6" key="1">
    <citation type="thesis" date="2020" institute="ProQuest LLC" country="789 East Eisenhower Parkway, Ann Arbor, MI, USA">
        <title>Comparative Genomics and Chromosome Evolution.</title>
        <authorList>
            <person name="Mudd A.B."/>
        </authorList>
    </citation>
    <scope>NUCLEOTIDE SEQUENCE</scope>
    <source>
        <strain evidence="6">237g6f4</strain>
        <tissue evidence="6">Blood</tissue>
    </source>
</reference>
<proteinExistence type="inferred from homology"/>
<keyword evidence="7" id="KW-1185">Reference proteome</keyword>
<dbReference type="GO" id="GO:0007020">
    <property type="term" value="P:microtubule nucleation"/>
    <property type="evidence" value="ECO:0007669"/>
    <property type="project" value="InterPro"/>
</dbReference>
<keyword evidence="2 4" id="KW-0493">Microtubule</keyword>
<comment type="caution">
    <text evidence="6">The sequence shown here is derived from an EMBL/GenBank/DDBJ whole genome shotgun (WGS) entry which is preliminary data.</text>
</comment>
<feature type="domain" description="Gamma tubulin complex component protein N-terminal" evidence="5">
    <location>
        <begin position="4"/>
        <end position="99"/>
    </location>
</feature>
<comment type="subcellular location">
    <subcellularLocation>
        <location evidence="4">Cytoplasm</location>
        <location evidence="4">Cytoskeleton</location>
        <location evidence="4">Microtubule organizing center</location>
    </subcellularLocation>
</comment>
<dbReference type="GO" id="GO:0000278">
    <property type="term" value="P:mitotic cell cycle"/>
    <property type="evidence" value="ECO:0007669"/>
    <property type="project" value="TreeGrafter"/>
</dbReference>
<comment type="function">
    <text evidence="4">Component of the gamma-tubulin ring complex (gTuRC) which mediates microtubule nucleation.</text>
</comment>
<dbReference type="Pfam" id="PF17681">
    <property type="entry name" value="GCP_N_terminal"/>
    <property type="match status" value="1"/>
</dbReference>
<evidence type="ECO:0000313" key="7">
    <source>
        <dbReference type="Proteomes" id="UP000824782"/>
    </source>
</evidence>
<dbReference type="Proteomes" id="UP000824782">
    <property type="component" value="Unassembled WGS sequence"/>
</dbReference>
<dbReference type="AlphaFoldDB" id="A0AAV6YQW9"/>
<dbReference type="EMBL" id="WNYA01048799">
    <property type="protein sequence ID" value="KAG8536188.1"/>
    <property type="molecule type" value="Genomic_DNA"/>
</dbReference>
<evidence type="ECO:0000256" key="4">
    <source>
        <dbReference type="RuleBase" id="RU363050"/>
    </source>
</evidence>
<dbReference type="InterPro" id="IPR007259">
    <property type="entry name" value="GCP"/>
</dbReference>
<dbReference type="GO" id="GO:0000922">
    <property type="term" value="C:spindle pole"/>
    <property type="evidence" value="ECO:0007669"/>
    <property type="project" value="InterPro"/>
</dbReference>
<evidence type="ECO:0000313" key="6">
    <source>
        <dbReference type="EMBL" id="KAG8536188.1"/>
    </source>
</evidence>
<dbReference type="GO" id="GO:0051011">
    <property type="term" value="F:microtubule minus-end binding"/>
    <property type="evidence" value="ECO:0007669"/>
    <property type="project" value="TreeGrafter"/>
</dbReference>
<dbReference type="PANTHER" id="PTHR19302">
    <property type="entry name" value="GAMMA TUBULIN COMPLEX PROTEIN"/>
    <property type="match status" value="1"/>
</dbReference>
<evidence type="ECO:0000256" key="2">
    <source>
        <dbReference type="ARBA" id="ARBA00022701"/>
    </source>
</evidence>
<comment type="similarity">
    <text evidence="4">Belongs to the TUBGCP family.</text>
</comment>
<evidence type="ECO:0000256" key="3">
    <source>
        <dbReference type="ARBA" id="ARBA00023212"/>
    </source>
</evidence>
<name>A0AAV6YQW9_ENGPU</name>
<dbReference type="GO" id="GO:0051225">
    <property type="term" value="P:spindle assembly"/>
    <property type="evidence" value="ECO:0007669"/>
    <property type="project" value="TreeGrafter"/>
</dbReference>
<sequence length="107" mass="12599">MVEEHALPKENIQEDYNDKYWDQRYTVVQQQIPSFLQKVADKILSTGKYLNVVRECGHDVTCPDAKEIIYTLKERAYVEQIEKAHSFASKVLLDFLMEEKQLVAHLR</sequence>
<dbReference type="InterPro" id="IPR041470">
    <property type="entry name" value="GCP_N"/>
</dbReference>
<accession>A0AAV6YQW9</accession>
<dbReference type="GO" id="GO:0051321">
    <property type="term" value="P:meiotic cell cycle"/>
    <property type="evidence" value="ECO:0007669"/>
    <property type="project" value="TreeGrafter"/>
</dbReference>
<dbReference type="GO" id="GO:0000930">
    <property type="term" value="C:gamma-tubulin complex"/>
    <property type="evidence" value="ECO:0007669"/>
    <property type="project" value="TreeGrafter"/>
</dbReference>
<keyword evidence="1 4" id="KW-0963">Cytoplasm</keyword>
<keyword evidence="3 4" id="KW-0206">Cytoskeleton</keyword>
<dbReference type="GO" id="GO:0005874">
    <property type="term" value="C:microtubule"/>
    <property type="evidence" value="ECO:0007669"/>
    <property type="project" value="UniProtKB-KW"/>
</dbReference>
<evidence type="ECO:0000256" key="1">
    <source>
        <dbReference type="ARBA" id="ARBA00022490"/>
    </source>
</evidence>
<organism evidence="6 7">
    <name type="scientific">Engystomops pustulosus</name>
    <name type="common">Tungara frog</name>
    <name type="synonym">Physalaemus pustulosus</name>
    <dbReference type="NCBI Taxonomy" id="76066"/>
    <lineage>
        <taxon>Eukaryota</taxon>
        <taxon>Metazoa</taxon>
        <taxon>Chordata</taxon>
        <taxon>Craniata</taxon>
        <taxon>Vertebrata</taxon>
        <taxon>Euteleostomi</taxon>
        <taxon>Amphibia</taxon>
        <taxon>Batrachia</taxon>
        <taxon>Anura</taxon>
        <taxon>Neobatrachia</taxon>
        <taxon>Hyloidea</taxon>
        <taxon>Leptodactylidae</taxon>
        <taxon>Leiuperinae</taxon>
        <taxon>Engystomops</taxon>
    </lineage>
</organism>
<evidence type="ECO:0000259" key="5">
    <source>
        <dbReference type="Pfam" id="PF17681"/>
    </source>
</evidence>
<protein>
    <recommendedName>
        <fullName evidence="4">Gamma-tubulin complex component</fullName>
    </recommendedName>
</protein>
<dbReference type="PANTHER" id="PTHR19302:SF13">
    <property type="entry name" value="GAMMA-TUBULIN COMPLEX COMPONENT 2"/>
    <property type="match status" value="1"/>
</dbReference>
<gene>
    <name evidence="6" type="ORF">GDO81_026936</name>
</gene>
<dbReference type="GO" id="GO:0031122">
    <property type="term" value="P:cytoplasmic microtubule organization"/>
    <property type="evidence" value="ECO:0007669"/>
    <property type="project" value="TreeGrafter"/>
</dbReference>